<dbReference type="EMBL" id="MHOJ01000032">
    <property type="protein sequence ID" value="OGZ61916.1"/>
    <property type="molecule type" value="Genomic_DNA"/>
</dbReference>
<protein>
    <recommendedName>
        <fullName evidence="3">SIMPL domain-containing protein</fullName>
    </recommendedName>
</protein>
<evidence type="ECO:0000313" key="2">
    <source>
        <dbReference type="Proteomes" id="UP000178509"/>
    </source>
</evidence>
<dbReference type="PANTHER" id="PTHR34387:SF1">
    <property type="entry name" value="PERIPLASMIC IMMUNOGENIC PROTEIN"/>
    <property type="match status" value="1"/>
</dbReference>
<name>A0A1G2HHE2_9BACT</name>
<dbReference type="Gene3D" id="3.30.110.170">
    <property type="entry name" value="Protein of unknown function (DUF541), domain 1"/>
    <property type="match status" value="1"/>
</dbReference>
<gene>
    <name evidence="1" type="ORF">A3H51_02870</name>
</gene>
<evidence type="ECO:0008006" key="3">
    <source>
        <dbReference type="Google" id="ProtNLM"/>
    </source>
</evidence>
<dbReference type="AlphaFoldDB" id="A0A1G2HHE2"/>
<dbReference type="STRING" id="1802164.A3H51_02870"/>
<dbReference type="InterPro" id="IPR007497">
    <property type="entry name" value="SIMPL/DUF541"/>
</dbReference>
<sequence length="253" mass="27489">MNEKIKDLLGVLGIVFLATLSVSAFLFVRFVGRTSSTATPSFKVSAEGKVVAIPDVAEFTFGVVTEGGLSLGELQEENTEKINGAIDFLKESGVKDKDIKTQNYYVSPRYTYCMYNFDEICPPEEITGYVITQDVEVKVRELAKAGELIAGIVEHGANSVSQLSFKVDDTAELEAEAREQAMQKARDKAEATAKAGNFRLGRLLSVSENFDSPIQPMYYDVKEGGMGGGGSSPSIEPGSQEVVINVTLEYQIK</sequence>
<dbReference type="Pfam" id="PF04402">
    <property type="entry name" value="SIMPL"/>
    <property type="match status" value="1"/>
</dbReference>
<evidence type="ECO:0000313" key="1">
    <source>
        <dbReference type="EMBL" id="OGZ61916.1"/>
    </source>
</evidence>
<dbReference type="Proteomes" id="UP000178509">
    <property type="component" value="Unassembled WGS sequence"/>
</dbReference>
<dbReference type="PANTHER" id="PTHR34387">
    <property type="entry name" value="SLR1258 PROTEIN"/>
    <property type="match status" value="1"/>
</dbReference>
<dbReference type="Gene3D" id="3.30.70.2970">
    <property type="entry name" value="Protein of unknown function (DUF541), domain 2"/>
    <property type="match status" value="1"/>
</dbReference>
<comment type="caution">
    <text evidence="1">The sequence shown here is derived from an EMBL/GenBank/DDBJ whole genome shotgun (WGS) entry which is preliminary data.</text>
</comment>
<reference evidence="1 2" key="1">
    <citation type="journal article" date="2016" name="Nat. Commun.">
        <title>Thousands of microbial genomes shed light on interconnected biogeochemical processes in an aquifer system.</title>
        <authorList>
            <person name="Anantharaman K."/>
            <person name="Brown C.T."/>
            <person name="Hug L.A."/>
            <person name="Sharon I."/>
            <person name="Castelle C.J."/>
            <person name="Probst A.J."/>
            <person name="Thomas B.C."/>
            <person name="Singh A."/>
            <person name="Wilkins M.J."/>
            <person name="Karaoz U."/>
            <person name="Brodie E.L."/>
            <person name="Williams K.H."/>
            <person name="Hubbard S.S."/>
            <person name="Banfield J.F."/>
        </authorList>
    </citation>
    <scope>NUCLEOTIDE SEQUENCE [LARGE SCALE GENOMIC DNA]</scope>
</reference>
<dbReference type="InterPro" id="IPR052022">
    <property type="entry name" value="26kDa_periplasmic_antigen"/>
</dbReference>
<organism evidence="1 2">
    <name type="scientific">Candidatus Spechtbacteria bacterium RIFCSPLOWO2_02_FULL_38_8</name>
    <dbReference type="NCBI Taxonomy" id="1802164"/>
    <lineage>
        <taxon>Bacteria</taxon>
        <taxon>Candidatus Spechtiibacteriota</taxon>
    </lineage>
</organism>
<dbReference type="GO" id="GO:0006974">
    <property type="term" value="P:DNA damage response"/>
    <property type="evidence" value="ECO:0007669"/>
    <property type="project" value="TreeGrafter"/>
</dbReference>
<accession>A0A1G2HHE2</accession>
<proteinExistence type="predicted"/>